<dbReference type="Pfam" id="PF23545">
    <property type="entry name" value="Zn_ribbon_HMPTM"/>
    <property type="match status" value="1"/>
</dbReference>
<reference evidence="6 7" key="1">
    <citation type="submission" date="2010-07" db="EMBL/GenBank/DDBJ databases">
        <title>The complete genome of Methanosalsum zhilinae DSM 4017.</title>
        <authorList>
            <consortium name="US DOE Joint Genome Institute (JGI-PGF)"/>
            <person name="Lucas S."/>
            <person name="Copeland A."/>
            <person name="Lapidus A."/>
            <person name="Glavina del Rio T."/>
            <person name="Dalin E."/>
            <person name="Tice H."/>
            <person name="Bruce D."/>
            <person name="Goodwin L."/>
            <person name="Pitluck S."/>
            <person name="Kyrpides N."/>
            <person name="Mavromatis K."/>
            <person name="Ovchinnikova G."/>
            <person name="Daligault H."/>
            <person name="Detter J.C."/>
            <person name="Han C."/>
            <person name="Tapia R."/>
            <person name="Larimer F."/>
            <person name="Land M."/>
            <person name="Hauser L."/>
            <person name="Markowitz V."/>
            <person name="Cheng J.-F."/>
            <person name="Hugenholtz P."/>
            <person name="Woyke T."/>
            <person name="Wu D."/>
            <person name="Spring S."/>
            <person name="Schueler E."/>
            <person name="Brambilla E."/>
            <person name="Klenk H.-P."/>
            <person name="Eisen J.A."/>
        </authorList>
    </citation>
    <scope>NUCLEOTIDE SEQUENCE [LARGE SCALE GENOMIC DNA]</scope>
    <source>
        <strain evidence="7">DSM 4017 / NBRC 107636 / OCM 62 / WeN5</strain>
    </source>
</reference>
<keyword evidence="2" id="KW-0479">Metal-binding</keyword>
<dbReference type="GO" id="GO:0003824">
    <property type="term" value="F:catalytic activity"/>
    <property type="evidence" value="ECO:0007669"/>
    <property type="project" value="InterPro"/>
</dbReference>
<organism evidence="6 7">
    <name type="scientific">Methanosalsum zhilinae (strain DSM 4017 / NBRC 107636 / OCM 62 / WeN5)</name>
    <name type="common">Methanohalophilus zhilinae</name>
    <dbReference type="NCBI Taxonomy" id="679901"/>
    <lineage>
        <taxon>Archaea</taxon>
        <taxon>Methanobacteriati</taxon>
        <taxon>Methanobacteriota</taxon>
        <taxon>Stenosarchaea group</taxon>
        <taxon>Methanomicrobia</taxon>
        <taxon>Methanosarcinales</taxon>
        <taxon>Methanosarcinaceae</taxon>
        <taxon>Methanosalsum</taxon>
    </lineage>
</organism>
<dbReference type="SUPFAM" id="SSF102114">
    <property type="entry name" value="Radical SAM enzymes"/>
    <property type="match status" value="1"/>
</dbReference>
<evidence type="ECO:0000313" key="7">
    <source>
        <dbReference type="Proteomes" id="UP000006622"/>
    </source>
</evidence>
<dbReference type="InterPro" id="IPR007197">
    <property type="entry name" value="rSAM"/>
</dbReference>
<dbReference type="Pfam" id="PF04055">
    <property type="entry name" value="Radical_SAM"/>
    <property type="match status" value="1"/>
</dbReference>
<name>F7XPA5_METZD</name>
<evidence type="ECO:0000259" key="5">
    <source>
        <dbReference type="PROSITE" id="PS51918"/>
    </source>
</evidence>
<dbReference type="AlphaFoldDB" id="F7XPA5"/>
<dbReference type="SFLD" id="SFLDS00029">
    <property type="entry name" value="Radical_SAM"/>
    <property type="match status" value="1"/>
</dbReference>
<dbReference type="GeneID" id="10821961"/>
<keyword evidence="4" id="KW-0411">Iron-sulfur</keyword>
<dbReference type="InterPro" id="IPR034474">
    <property type="entry name" value="Methyltransferase_Class_D"/>
</dbReference>
<keyword evidence="1" id="KW-0949">S-adenosyl-L-methionine</keyword>
<dbReference type="PANTHER" id="PTHR43306:SF1">
    <property type="entry name" value="7,8-DIHYDRO-6-HYDROXYMETHYLPTERIN DIMETHYLTRANSFERASE"/>
    <property type="match status" value="1"/>
</dbReference>
<keyword evidence="7" id="KW-1185">Reference proteome</keyword>
<dbReference type="GO" id="GO:0051536">
    <property type="term" value="F:iron-sulfur cluster binding"/>
    <property type="evidence" value="ECO:0007669"/>
    <property type="project" value="UniProtKB-KW"/>
</dbReference>
<dbReference type="OrthoDB" id="49555at2157"/>
<dbReference type="KEGG" id="mzh:Mzhil_0356"/>
<dbReference type="InterPro" id="IPR058240">
    <property type="entry name" value="rSAM_sf"/>
</dbReference>
<dbReference type="Gene3D" id="3.20.20.70">
    <property type="entry name" value="Aldolase class I"/>
    <property type="match status" value="1"/>
</dbReference>
<dbReference type="RefSeq" id="WP_013897671.1">
    <property type="nucleotide sequence ID" value="NC_015676.1"/>
</dbReference>
<evidence type="ECO:0000256" key="1">
    <source>
        <dbReference type="ARBA" id="ARBA00022691"/>
    </source>
</evidence>
<gene>
    <name evidence="6" type="ordered locus">Mzhil_0356</name>
</gene>
<evidence type="ECO:0000256" key="3">
    <source>
        <dbReference type="ARBA" id="ARBA00023004"/>
    </source>
</evidence>
<dbReference type="SFLD" id="SFLDG01100">
    <property type="entry name" value="methyltransferase_(Class_D)"/>
    <property type="match status" value="1"/>
</dbReference>
<dbReference type="SMART" id="SM00729">
    <property type="entry name" value="Elp3"/>
    <property type="match status" value="1"/>
</dbReference>
<dbReference type="EMBL" id="CP002101">
    <property type="protein sequence ID" value="AEH60232.1"/>
    <property type="molecule type" value="Genomic_DNA"/>
</dbReference>
<sequence>MEQIETAGSICPECFRPIKAIKYVENGKVYMKKECGDHGIFTNLVSKDVDHYRQMEDFFEVDRAKPKSYLTDTEKNCPLDCGLCPSHKQDTCLAVVEVTDRCDMGCAYCFASSSMDDSSDPDMDTIRRMFETVKKCSNDPTCVQISGGEPTLRDDLPEIIKMGHEIGLSHIELNTNGSRIASDQDYFDEIVSAGIDAIYLGFDGVSDDVYFQRTGKKLFDIKAEVINKCEKAGIGVVLVPLVAKDYNLHEVGKILKFASSNVPTVRGVHFQPVFFSGRSPPGKDGRVTILELLNNIEDQTEGQLKVGNFTPALMATAHCGATCMTLVEDDGSFIPLTNISQGSSSSAFDVANKTKKSIMGRWKGSSKKESSSCCGELTTLQKVPQESSCCRSSGGWADFIEMSKNRYLTISTMAFQDVWSYEKERVENCCIHVVTQDGRFVPFCNYNLSNCNGEYLYRELPSSRIEVNRPVSKIEVERNV</sequence>
<feature type="domain" description="Radical SAM core" evidence="5">
    <location>
        <begin position="88"/>
        <end position="305"/>
    </location>
</feature>
<dbReference type="InterPro" id="IPR013785">
    <property type="entry name" value="Aldolase_TIM"/>
</dbReference>
<accession>F7XPA5</accession>
<dbReference type="InterPro" id="IPR006638">
    <property type="entry name" value="Elp3/MiaA/NifB-like_rSAM"/>
</dbReference>
<evidence type="ECO:0000256" key="4">
    <source>
        <dbReference type="ARBA" id="ARBA00023014"/>
    </source>
</evidence>
<dbReference type="SFLD" id="SFLDG01067">
    <property type="entry name" value="SPASM/twitch_domain_containing"/>
    <property type="match status" value="1"/>
</dbReference>
<dbReference type="CDD" id="cd01335">
    <property type="entry name" value="Radical_SAM"/>
    <property type="match status" value="1"/>
</dbReference>
<keyword evidence="3" id="KW-0408">Iron</keyword>
<evidence type="ECO:0000256" key="2">
    <source>
        <dbReference type="ARBA" id="ARBA00022723"/>
    </source>
</evidence>
<evidence type="ECO:0000313" key="6">
    <source>
        <dbReference type="EMBL" id="AEH60232.1"/>
    </source>
</evidence>
<protein>
    <submittedName>
        <fullName evidence="6">Radical SAM domain protein</fullName>
    </submittedName>
</protein>
<dbReference type="STRING" id="679901.Mzhil_0356"/>
<proteinExistence type="predicted"/>
<dbReference type="HOGENOM" id="CLU_023791_0_0_2"/>
<dbReference type="PANTHER" id="PTHR43306">
    <property type="entry name" value="7,8-DIHYDRO-6-HYDROXYMETHYLPTERIN DIMETHYLTRANSFERASE"/>
    <property type="match status" value="1"/>
</dbReference>
<dbReference type="InterPro" id="IPR056488">
    <property type="entry name" value="Zn_ribbon_HMPTM"/>
</dbReference>
<dbReference type="GO" id="GO:0046872">
    <property type="term" value="F:metal ion binding"/>
    <property type="evidence" value="ECO:0007669"/>
    <property type="project" value="UniProtKB-KW"/>
</dbReference>
<dbReference type="Proteomes" id="UP000006622">
    <property type="component" value="Chromosome"/>
</dbReference>
<dbReference type="PROSITE" id="PS51918">
    <property type="entry name" value="RADICAL_SAM"/>
    <property type="match status" value="1"/>
</dbReference>